<evidence type="ECO:0000313" key="2">
    <source>
        <dbReference type="Proteomes" id="UP000008710"/>
    </source>
</evidence>
<protein>
    <recommendedName>
        <fullName evidence="3">Phosphoglycerate mutase</fullName>
    </recommendedName>
</protein>
<evidence type="ECO:0000313" key="1">
    <source>
        <dbReference type="EMBL" id="ABG92386.1"/>
    </source>
</evidence>
<dbReference type="eggNOG" id="COG0406">
    <property type="taxonomic scope" value="Bacteria"/>
</dbReference>
<dbReference type="Gene3D" id="3.40.50.1240">
    <property type="entry name" value="Phosphoglycerate mutase-like"/>
    <property type="match status" value="1"/>
</dbReference>
<dbReference type="HOGENOM" id="CLU_1320078_0_0_11"/>
<dbReference type="InterPro" id="IPR013078">
    <property type="entry name" value="His_Pase_superF_clade-1"/>
</dbReference>
<dbReference type="SUPFAM" id="SSF53254">
    <property type="entry name" value="Phosphoglycerate mutase-like"/>
    <property type="match status" value="1"/>
</dbReference>
<proteinExistence type="predicted"/>
<dbReference type="SMART" id="SM00855">
    <property type="entry name" value="PGAM"/>
    <property type="match status" value="1"/>
</dbReference>
<sequence length="208" mass="21899">MVVLLRHAHAIGKQSWRGSDAHRPLSALGQEQAAGLVDTLTGVELRVLYCSPTTRCLDTLAPLAAAYGLAIHEHPLLAPDAAADDLFAALDTVDLTGTLWGTALAACTRTDGTRAFPIGDTAKVGPGFSMPTPRRATSIPIRRSSRLRRWGSPLRKCNERLRAVDPGDPATLPSVTQVTLIRGSVGVTFPALPDTVRIAADAGPAAPE</sequence>
<accession>Q0SJA0</accession>
<name>Q0SJA0_RHOJR</name>
<dbReference type="InterPro" id="IPR029033">
    <property type="entry name" value="His_PPase_superfam"/>
</dbReference>
<evidence type="ECO:0008006" key="3">
    <source>
        <dbReference type="Google" id="ProtNLM"/>
    </source>
</evidence>
<dbReference type="RefSeq" id="WP_011593810.1">
    <property type="nucleotide sequence ID" value="NC_008268.1"/>
</dbReference>
<dbReference type="CDD" id="cd07067">
    <property type="entry name" value="HP_PGM_like"/>
    <property type="match status" value="1"/>
</dbReference>
<dbReference type="Pfam" id="PF00300">
    <property type="entry name" value="His_Phos_1"/>
    <property type="match status" value="1"/>
</dbReference>
<dbReference type="EMBL" id="CP000431">
    <property type="protein sequence ID" value="ABG92386.1"/>
    <property type="molecule type" value="Genomic_DNA"/>
</dbReference>
<organism evidence="1 2">
    <name type="scientific">Rhodococcus jostii (strain RHA1)</name>
    <dbReference type="NCBI Taxonomy" id="101510"/>
    <lineage>
        <taxon>Bacteria</taxon>
        <taxon>Bacillati</taxon>
        <taxon>Actinomycetota</taxon>
        <taxon>Actinomycetes</taxon>
        <taxon>Mycobacteriales</taxon>
        <taxon>Nocardiaceae</taxon>
        <taxon>Rhodococcus</taxon>
    </lineage>
</organism>
<dbReference type="Proteomes" id="UP000008710">
    <property type="component" value="Chromosome"/>
</dbReference>
<dbReference type="AlphaFoldDB" id="Q0SJA0"/>
<reference evidence="2" key="1">
    <citation type="journal article" date="2006" name="Proc. Natl. Acad. Sci. U.S.A.">
        <title>The complete genome of Rhodococcus sp. RHA1 provides insights into a catabolic powerhouse.</title>
        <authorList>
            <person name="McLeod M.P."/>
            <person name="Warren R.L."/>
            <person name="Hsiao W.W.L."/>
            <person name="Araki N."/>
            <person name="Myhre M."/>
            <person name="Fernandes C."/>
            <person name="Miyazawa D."/>
            <person name="Wong W."/>
            <person name="Lillquist A.L."/>
            <person name="Wang D."/>
            <person name="Dosanjh M."/>
            <person name="Hara H."/>
            <person name="Petrescu A."/>
            <person name="Morin R.D."/>
            <person name="Yang G."/>
            <person name="Stott J.M."/>
            <person name="Schein J.E."/>
            <person name="Shin H."/>
            <person name="Smailus D."/>
            <person name="Siddiqui A.S."/>
            <person name="Marra M.A."/>
            <person name="Jones S.J.M."/>
            <person name="Holt R."/>
            <person name="Brinkman F.S.L."/>
            <person name="Miyauchi K."/>
            <person name="Fukuda M."/>
            <person name="Davies J.E."/>
            <person name="Mohn W.W."/>
            <person name="Eltis L.D."/>
        </authorList>
    </citation>
    <scope>NUCLEOTIDE SEQUENCE [LARGE SCALE GENOMIC DNA]</scope>
    <source>
        <strain evidence="2">RHA1</strain>
    </source>
</reference>
<dbReference type="KEGG" id="rha:RHA1_ro00551"/>
<gene>
    <name evidence="1" type="ordered locus">RHA1_ro00551</name>
</gene>